<dbReference type="SUPFAM" id="SSF51197">
    <property type="entry name" value="Clavaminate synthase-like"/>
    <property type="match status" value="1"/>
</dbReference>
<feature type="domain" description="JmjC" evidence="1">
    <location>
        <begin position="108"/>
        <end position="267"/>
    </location>
</feature>
<dbReference type="PANTHER" id="PTHR12461:SF105">
    <property type="entry name" value="HYPOXIA-INDUCIBLE FACTOR 1-ALPHA INHIBITOR"/>
    <property type="match status" value="1"/>
</dbReference>
<sequence length="331" mass="36819">MKNMSQYFDVTPKIFVEEIKPMAQPAVLKGVISSWPSVQLGPDGLLDHLCAISSGLPIPHFVCDPVHRGRFFYEPGYTSFNYRKELTPITEFAARLRAEAALSSPSALFAGSLTLAGYFPGFARSHDITPFIPASQFLQSIWIGNRTMTAPHYDNVENIACVVAGRRQFTLFPIDQLPNLYMGPLDLTPAGQPISLVDIRAPDFERFPRYREAQAHGLTAILEPGDAIYIPTLWWHGVESLDSVNVMVNTWWRDVPAYFGSPMTALLSGLLTLRDLPKDQRAAWKVVFDNLVFETNGPAFDHLPDTARGAFGPLTRSSAAHLREMLLQTLA</sequence>
<keyword evidence="2" id="KW-0614">Plasmid</keyword>
<proteinExistence type="predicted"/>
<geneLocation type="plasmid" evidence="2 3">
    <name>unnamed1</name>
</geneLocation>
<dbReference type="Pfam" id="PF13621">
    <property type="entry name" value="Cupin_8"/>
    <property type="match status" value="1"/>
</dbReference>
<dbReference type="PROSITE" id="PS51184">
    <property type="entry name" value="JMJC"/>
    <property type="match status" value="1"/>
</dbReference>
<dbReference type="InterPro" id="IPR041667">
    <property type="entry name" value="Cupin_8"/>
</dbReference>
<dbReference type="Proteomes" id="UP001218231">
    <property type="component" value="Plasmid unnamed1"/>
</dbReference>
<keyword evidence="3" id="KW-1185">Reference proteome</keyword>
<evidence type="ECO:0000259" key="1">
    <source>
        <dbReference type="PROSITE" id="PS51184"/>
    </source>
</evidence>
<reference evidence="2 3" key="1">
    <citation type="submission" date="2023-02" db="EMBL/GenBank/DDBJ databases">
        <title>Genome sequence of Novosphingobium humi KACC 19094.</title>
        <authorList>
            <person name="Kim S."/>
            <person name="Heo J."/>
            <person name="Kwon S.-W."/>
        </authorList>
    </citation>
    <scope>NUCLEOTIDE SEQUENCE [LARGE SCALE GENOMIC DNA]</scope>
    <source>
        <strain evidence="2 3">KACC 19094</strain>
        <plasmid evidence="2 3">unnamed1</plasmid>
    </source>
</reference>
<protein>
    <submittedName>
        <fullName evidence="2">Cupin-like domain-containing protein</fullName>
    </submittedName>
</protein>
<accession>A0ABY7U2L1</accession>
<organism evidence="2 3">
    <name type="scientific">Novosphingobium humi</name>
    <dbReference type="NCBI Taxonomy" id="2282397"/>
    <lineage>
        <taxon>Bacteria</taxon>
        <taxon>Pseudomonadati</taxon>
        <taxon>Pseudomonadota</taxon>
        <taxon>Alphaproteobacteria</taxon>
        <taxon>Sphingomonadales</taxon>
        <taxon>Sphingomonadaceae</taxon>
        <taxon>Novosphingobium</taxon>
    </lineage>
</organism>
<dbReference type="SMART" id="SM00558">
    <property type="entry name" value="JmjC"/>
    <property type="match status" value="1"/>
</dbReference>
<dbReference type="PANTHER" id="PTHR12461">
    <property type="entry name" value="HYPOXIA-INDUCIBLE FACTOR 1 ALPHA INHIBITOR-RELATED"/>
    <property type="match status" value="1"/>
</dbReference>
<gene>
    <name evidence="2" type="ORF">PQ457_16915</name>
</gene>
<dbReference type="EMBL" id="CP117418">
    <property type="protein sequence ID" value="WCT79747.1"/>
    <property type="molecule type" value="Genomic_DNA"/>
</dbReference>
<evidence type="ECO:0000313" key="2">
    <source>
        <dbReference type="EMBL" id="WCT79747.1"/>
    </source>
</evidence>
<dbReference type="Gene3D" id="2.60.120.650">
    <property type="entry name" value="Cupin"/>
    <property type="match status" value="1"/>
</dbReference>
<evidence type="ECO:0000313" key="3">
    <source>
        <dbReference type="Proteomes" id="UP001218231"/>
    </source>
</evidence>
<name>A0ABY7U2L1_9SPHN</name>
<dbReference type="InterPro" id="IPR003347">
    <property type="entry name" value="JmjC_dom"/>
</dbReference>